<accession>A0ABQ4QFR0</accession>
<proteinExistence type="predicted"/>
<dbReference type="RefSeq" id="WP_147763852.1">
    <property type="nucleotide sequence ID" value="NZ_BPQG01000025.1"/>
</dbReference>
<dbReference type="EMBL" id="BPQG01000025">
    <property type="protein sequence ID" value="GJD43931.1"/>
    <property type="molecule type" value="Genomic_DNA"/>
</dbReference>
<gene>
    <name evidence="1" type="ORF">AFCDBAGC_1792</name>
</gene>
<sequence>MTTATRLLHLPVVLVALAFAATPLASPLLLALAAFAGGLLLAYRCLADLMSAEHETTVGQTVFRHYL</sequence>
<evidence type="ECO:0008006" key="3">
    <source>
        <dbReference type="Google" id="ProtNLM"/>
    </source>
</evidence>
<evidence type="ECO:0000313" key="2">
    <source>
        <dbReference type="Proteomes" id="UP001055117"/>
    </source>
</evidence>
<organism evidence="1 2">
    <name type="scientific">Methylobacterium cerastii</name>
    <dbReference type="NCBI Taxonomy" id="932741"/>
    <lineage>
        <taxon>Bacteria</taxon>
        <taxon>Pseudomonadati</taxon>
        <taxon>Pseudomonadota</taxon>
        <taxon>Alphaproteobacteria</taxon>
        <taxon>Hyphomicrobiales</taxon>
        <taxon>Methylobacteriaceae</taxon>
        <taxon>Methylobacterium</taxon>
    </lineage>
</organism>
<reference evidence="1 2" key="1">
    <citation type="journal article" date="2021" name="Front. Microbiol.">
        <title>Comprehensive Comparative Genomics and Phenotyping of Methylobacterium Species.</title>
        <authorList>
            <person name="Alessa O."/>
            <person name="Ogura Y."/>
            <person name="Fujitani Y."/>
            <person name="Takami H."/>
            <person name="Hayashi T."/>
            <person name="Sahin N."/>
            <person name="Tani A."/>
        </authorList>
    </citation>
    <scope>NUCLEOTIDE SEQUENCE [LARGE SCALE GENOMIC DNA]</scope>
    <source>
        <strain evidence="1 2">DSM 23679</strain>
    </source>
</reference>
<protein>
    <recommendedName>
        <fullName evidence="3">Phosphatidate cytidylyltransferase</fullName>
    </recommendedName>
</protein>
<name>A0ABQ4QFR0_9HYPH</name>
<comment type="caution">
    <text evidence="1">The sequence shown here is derived from an EMBL/GenBank/DDBJ whole genome shotgun (WGS) entry which is preliminary data.</text>
</comment>
<keyword evidence="2" id="KW-1185">Reference proteome</keyword>
<evidence type="ECO:0000313" key="1">
    <source>
        <dbReference type="EMBL" id="GJD43931.1"/>
    </source>
</evidence>
<dbReference type="Proteomes" id="UP001055117">
    <property type="component" value="Unassembled WGS sequence"/>
</dbReference>